<feature type="transmembrane region" description="Helical" evidence="6">
    <location>
        <begin position="340"/>
        <end position="359"/>
    </location>
</feature>
<keyword evidence="2" id="KW-0813">Transport</keyword>
<evidence type="ECO:0000256" key="4">
    <source>
        <dbReference type="ARBA" id="ARBA00022989"/>
    </source>
</evidence>
<dbReference type="PANTHER" id="PTHR42718:SF9">
    <property type="entry name" value="MAJOR FACILITATOR SUPERFAMILY MULTIDRUG TRANSPORTER MFSC"/>
    <property type="match status" value="1"/>
</dbReference>
<keyword evidence="5 6" id="KW-0472">Membrane</keyword>
<dbReference type="RefSeq" id="WP_357984461.1">
    <property type="nucleotide sequence ID" value="NZ_JBFAIH010000019.1"/>
</dbReference>
<protein>
    <submittedName>
        <fullName evidence="8">MFS transporter</fullName>
    </submittedName>
</protein>
<dbReference type="Gene3D" id="1.20.1250.20">
    <property type="entry name" value="MFS general substrate transporter like domains"/>
    <property type="match status" value="1"/>
</dbReference>
<dbReference type="PANTHER" id="PTHR42718">
    <property type="entry name" value="MAJOR FACILITATOR SUPERFAMILY MULTIDRUG TRANSPORTER MFSC"/>
    <property type="match status" value="1"/>
</dbReference>
<keyword evidence="9" id="KW-1185">Reference proteome</keyword>
<dbReference type="InterPro" id="IPR020846">
    <property type="entry name" value="MFS_dom"/>
</dbReference>
<organism evidence="8 9">
    <name type="scientific">Nocardia fusca</name>
    <dbReference type="NCBI Taxonomy" id="941183"/>
    <lineage>
        <taxon>Bacteria</taxon>
        <taxon>Bacillati</taxon>
        <taxon>Actinomycetota</taxon>
        <taxon>Actinomycetes</taxon>
        <taxon>Mycobacteriales</taxon>
        <taxon>Nocardiaceae</taxon>
        <taxon>Nocardia</taxon>
    </lineage>
</organism>
<proteinExistence type="predicted"/>
<accession>A0ABV3FFG3</accession>
<dbReference type="PROSITE" id="PS50850">
    <property type="entry name" value="MFS"/>
    <property type="match status" value="1"/>
</dbReference>
<dbReference type="InterPro" id="IPR036259">
    <property type="entry name" value="MFS_trans_sf"/>
</dbReference>
<feature type="transmembrane region" description="Helical" evidence="6">
    <location>
        <begin position="83"/>
        <end position="101"/>
    </location>
</feature>
<sequence length="468" mass="48158">MAISISPTQRTHAGAILAASIGSVAAFKGLESMTPPALPMLQEEFGASRASISWVLTGILLTGPIVTPIVARLGEVWDKRRTLLGVLLIVALGTLTSALSVSMPMLIGGQLLQGFGLSTVPLAIGIIRESQSAGRTKSANGLMVGAIFGSTALAMLTAGPIADHLSYRWLFWGPLIVVVGVIITVWAVVPPSPQTPKQKVRVDMVGGALLGSSLALVLLALTYAPGWGWLTPPFLLLLGSGLLTLGLFVYAELSVTEPLIDLRLMKNYTVITAAGLMFVAGFCINVVLVVVPMQVQQPTATGYGLGATATTTSVILVSATLIGLSAPLASWLDTNIGPRFASAIGPLSVIGSVFFMVTAGSRGSALMIVAAILLCAFGFSMAMTQSMNLVVSGVPPERVAAFNGLNYAIQAVAGTLGAQIAGSILSTDSADAADSPSWTAFCVVWGICGLLAGAAVLLALTNRASRSR</sequence>
<feature type="transmembrane region" description="Helical" evidence="6">
    <location>
        <begin position="50"/>
        <end position="71"/>
    </location>
</feature>
<feature type="transmembrane region" description="Helical" evidence="6">
    <location>
        <begin position="365"/>
        <end position="384"/>
    </location>
</feature>
<feature type="domain" description="Major facilitator superfamily (MFS) profile" evidence="7">
    <location>
        <begin position="15"/>
        <end position="464"/>
    </location>
</feature>
<keyword evidence="3 6" id="KW-0812">Transmembrane</keyword>
<evidence type="ECO:0000256" key="5">
    <source>
        <dbReference type="ARBA" id="ARBA00023136"/>
    </source>
</evidence>
<comment type="subcellular location">
    <subcellularLocation>
        <location evidence="1">Cell membrane</location>
        <topology evidence="1">Multi-pass membrane protein</topology>
    </subcellularLocation>
</comment>
<feature type="transmembrane region" description="Helical" evidence="6">
    <location>
        <begin position="438"/>
        <end position="460"/>
    </location>
</feature>
<gene>
    <name evidence="8" type="ORF">AB0H72_27540</name>
</gene>
<keyword evidence="4 6" id="KW-1133">Transmembrane helix</keyword>
<evidence type="ECO:0000256" key="6">
    <source>
        <dbReference type="SAM" id="Phobius"/>
    </source>
</evidence>
<evidence type="ECO:0000256" key="1">
    <source>
        <dbReference type="ARBA" id="ARBA00004651"/>
    </source>
</evidence>
<reference evidence="8 9" key="1">
    <citation type="submission" date="2024-06" db="EMBL/GenBank/DDBJ databases">
        <title>The Natural Products Discovery Center: Release of the First 8490 Sequenced Strains for Exploring Actinobacteria Biosynthetic Diversity.</title>
        <authorList>
            <person name="Kalkreuter E."/>
            <person name="Kautsar S.A."/>
            <person name="Yang D."/>
            <person name="Bader C.D."/>
            <person name="Teijaro C.N."/>
            <person name="Fluegel L."/>
            <person name="Davis C.M."/>
            <person name="Simpson J.R."/>
            <person name="Lauterbach L."/>
            <person name="Steele A.D."/>
            <person name="Gui C."/>
            <person name="Meng S."/>
            <person name="Li G."/>
            <person name="Viehrig K."/>
            <person name="Ye F."/>
            <person name="Su P."/>
            <person name="Kiefer A.F."/>
            <person name="Nichols A."/>
            <person name="Cepeda A.J."/>
            <person name="Yan W."/>
            <person name="Fan B."/>
            <person name="Jiang Y."/>
            <person name="Adhikari A."/>
            <person name="Zheng C.-J."/>
            <person name="Schuster L."/>
            <person name="Cowan T.M."/>
            <person name="Smanski M.J."/>
            <person name="Chevrette M.G."/>
            <person name="De Carvalho L.P.S."/>
            <person name="Shen B."/>
        </authorList>
    </citation>
    <scope>NUCLEOTIDE SEQUENCE [LARGE SCALE GENOMIC DNA]</scope>
    <source>
        <strain evidence="8 9">NPDC050671</strain>
    </source>
</reference>
<feature type="transmembrane region" description="Helical" evidence="6">
    <location>
        <begin position="267"/>
        <end position="291"/>
    </location>
</feature>
<dbReference type="InterPro" id="IPR011701">
    <property type="entry name" value="MFS"/>
</dbReference>
<feature type="transmembrane region" description="Helical" evidence="6">
    <location>
        <begin position="12"/>
        <end position="30"/>
    </location>
</feature>
<dbReference type="SUPFAM" id="SSF103473">
    <property type="entry name" value="MFS general substrate transporter"/>
    <property type="match status" value="1"/>
</dbReference>
<evidence type="ECO:0000256" key="3">
    <source>
        <dbReference type="ARBA" id="ARBA00022692"/>
    </source>
</evidence>
<evidence type="ECO:0000256" key="2">
    <source>
        <dbReference type="ARBA" id="ARBA00022448"/>
    </source>
</evidence>
<feature type="transmembrane region" description="Helical" evidence="6">
    <location>
        <begin position="303"/>
        <end position="328"/>
    </location>
</feature>
<feature type="transmembrane region" description="Helical" evidence="6">
    <location>
        <begin position="139"/>
        <end position="157"/>
    </location>
</feature>
<dbReference type="Gene3D" id="1.20.1720.10">
    <property type="entry name" value="Multidrug resistance protein D"/>
    <property type="match status" value="1"/>
</dbReference>
<evidence type="ECO:0000259" key="7">
    <source>
        <dbReference type="PROSITE" id="PS50850"/>
    </source>
</evidence>
<dbReference type="Pfam" id="PF07690">
    <property type="entry name" value="MFS_1"/>
    <property type="match status" value="1"/>
</dbReference>
<feature type="transmembrane region" description="Helical" evidence="6">
    <location>
        <begin position="234"/>
        <end position="255"/>
    </location>
</feature>
<name>A0ABV3FFG3_9NOCA</name>
<dbReference type="Proteomes" id="UP001551658">
    <property type="component" value="Unassembled WGS sequence"/>
</dbReference>
<dbReference type="EMBL" id="JBFAIH010000019">
    <property type="protein sequence ID" value="MEV0366454.1"/>
    <property type="molecule type" value="Genomic_DNA"/>
</dbReference>
<feature type="transmembrane region" description="Helical" evidence="6">
    <location>
        <begin position="169"/>
        <end position="189"/>
    </location>
</feature>
<evidence type="ECO:0000313" key="9">
    <source>
        <dbReference type="Proteomes" id="UP001551658"/>
    </source>
</evidence>
<comment type="caution">
    <text evidence="8">The sequence shown here is derived from an EMBL/GenBank/DDBJ whole genome shotgun (WGS) entry which is preliminary data.</text>
</comment>
<feature type="transmembrane region" description="Helical" evidence="6">
    <location>
        <begin position="201"/>
        <end position="222"/>
    </location>
</feature>
<evidence type="ECO:0000313" key="8">
    <source>
        <dbReference type="EMBL" id="MEV0366454.1"/>
    </source>
</evidence>